<reference evidence="6" key="1">
    <citation type="submission" date="2023-04" db="EMBL/GenBank/DDBJ databases">
        <title>Phytophthora lilii NBRC 32176.</title>
        <authorList>
            <person name="Ichikawa N."/>
            <person name="Sato H."/>
            <person name="Tonouchi N."/>
        </authorList>
    </citation>
    <scope>NUCLEOTIDE SEQUENCE</scope>
    <source>
        <strain evidence="6">NBRC 32176</strain>
    </source>
</reference>
<evidence type="ECO:0000313" key="6">
    <source>
        <dbReference type="EMBL" id="GMF64778.1"/>
    </source>
</evidence>
<proteinExistence type="inferred from homology"/>
<feature type="chain" id="PRO_5045012833" description="RxLR effector protein" evidence="5">
    <location>
        <begin position="21"/>
        <end position="129"/>
    </location>
</feature>
<dbReference type="EMBL" id="BSXW01012432">
    <property type="protein sequence ID" value="GMF64778.1"/>
    <property type="molecule type" value="Genomic_DNA"/>
</dbReference>
<dbReference type="AlphaFoldDB" id="A0A9W6YJB6"/>
<keyword evidence="4 5" id="KW-0732">Signal</keyword>
<evidence type="ECO:0000313" key="7">
    <source>
        <dbReference type="Proteomes" id="UP001165083"/>
    </source>
</evidence>
<dbReference type="Proteomes" id="UP001165083">
    <property type="component" value="Unassembled WGS sequence"/>
</dbReference>
<gene>
    <name evidence="6" type="ORF">Plil01_001754200</name>
</gene>
<accession>A0A9W6YJB6</accession>
<feature type="signal peptide" evidence="5">
    <location>
        <begin position="1"/>
        <end position="20"/>
    </location>
</feature>
<comment type="domain">
    <text evidence="5">The RxLR-dEER motif acts to carry the protein into the host cell cytoplasm through binding to cell surface phosphatidylinositol-3-phosphate.</text>
</comment>
<comment type="similarity">
    <text evidence="2 5">Belongs to the RxLR effector family.</text>
</comment>
<keyword evidence="3 5" id="KW-0964">Secreted</keyword>
<evidence type="ECO:0000256" key="2">
    <source>
        <dbReference type="ARBA" id="ARBA00010400"/>
    </source>
</evidence>
<evidence type="ECO:0000256" key="4">
    <source>
        <dbReference type="ARBA" id="ARBA00022729"/>
    </source>
</evidence>
<name>A0A9W6YJB6_9STRA</name>
<sequence length="129" mass="13988">MRLLHVALAAIVLVCGSANADPMATDSQLTNSEVAAMARRLTGEANAVPIQRFLRNGNADDDEERAASTSVLKALPSIKKVDNAALLKKIDQLTAKNMQGLTTSLQKTQLQDTLHNMNMEIMKKTKLSQ</sequence>
<evidence type="ECO:0000256" key="1">
    <source>
        <dbReference type="ARBA" id="ARBA00004613"/>
    </source>
</evidence>
<keyword evidence="7" id="KW-1185">Reference proteome</keyword>
<evidence type="ECO:0000256" key="3">
    <source>
        <dbReference type="ARBA" id="ARBA00022525"/>
    </source>
</evidence>
<evidence type="ECO:0000256" key="5">
    <source>
        <dbReference type="RuleBase" id="RU367124"/>
    </source>
</evidence>
<protein>
    <recommendedName>
        <fullName evidence="5">RxLR effector protein</fullName>
    </recommendedName>
</protein>
<comment type="caution">
    <text evidence="6">The sequence shown here is derived from an EMBL/GenBank/DDBJ whole genome shotgun (WGS) entry which is preliminary data.</text>
</comment>
<dbReference type="Pfam" id="PF16810">
    <property type="entry name" value="RXLR"/>
    <property type="match status" value="1"/>
</dbReference>
<organism evidence="6 7">
    <name type="scientific">Phytophthora lilii</name>
    <dbReference type="NCBI Taxonomy" id="2077276"/>
    <lineage>
        <taxon>Eukaryota</taxon>
        <taxon>Sar</taxon>
        <taxon>Stramenopiles</taxon>
        <taxon>Oomycota</taxon>
        <taxon>Peronosporomycetes</taxon>
        <taxon>Peronosporales</taxon>
        <taxon>Peronosporaceae</taxon>
        <taxon>Phytophthora</taxon>
    </lineage>
</organism>
<comment type="subcellular location">
    <subcellularLocation>
        <location evidence="1 5">Secreted</location>
    </subcellularLocation>
</comment>
<dbReference type="InterPro" id="IPR031825">
    <property type="entry name" value="RXLR"/>
</dbReference>
<comment type="function">
    <text evidence="5">Effector that suppresses plant defense responses during pathogen infection.</text>
</comment>